<protein>
    <submittedName>
        <fullName evidence="1">Uncharacterized protein</fullName>
    </submittedName>
</protein>
<name>V5Q7U7_9CAUD</name>
<dbReference type="EMBL" id="KF626668">
    <property type="protein sequence ID" value="AHB12209.1"/>
    <property type="molecule type" value="Genomic_DNA"/>
</dbReference>
<proteinExistence type="predicted"/>
<sequence length="49" mass="5228">MFATLCDAGDVAGMRRLHGSARRASIFLLRAVVRLLCIQEARKAASAPG</sequence>
<keyword evidence="2" id="KW-1185">Reference proteome</keyword>
<organism evidence="1 2">
    <name type="scientific">Xylella phage Salvo</name>
    <dbReference type="NCBI Taxonomy" id="1415147"/>
    <lineage>
        <taxon>Viruses</taxon>
        <taxon>Duplodnaviria</taxon>
        <taxon>Heunggongvirae</taxon>
        <taxon>Uroviricota</taxon>
        <taxon>Caudoviricetes</taxon>
        <taxon>Casjensviridae</taxon>
        <taxon>Salvovirus</taxon>
        <taxon>Salvovirus salvo</taxon>
    </lineage>
</organism>
<evidence type="ECO:0000313" key="2">
    <source>
        <dbReference type="Proteomes" id="UP000018624"/>
    </source>
</evidence>
<gene>
    <name evidence="1" type="ORF">Salvo_09</name>
</gene>
<dbReference type="Proteomes" id="UP000018624">
    <property type="component" value="Segment"/>
</dbReference>
<evidence type="ECO:0000313" key="1">
    <source>
        <dbReference type="EMBL" id="AHB12209.1"/>
    </source>
</evidence>
<reference evidence="1 2" key="1">
    <citation type="journal article" date="2014" name="J. Bacteriol.">
        <title>Characterization of novel virulent broad-host-range phages of Xylella fastidiosa and Xanthomonas.</title>
        <authorList>
            <person name="Ahern S.J."/>
            <person name="Das M."/>
            <person name="Bhowmick T.S."/>
            <person name="Young R."/>
            <person name="Gonzalez C.F."/>
        </authorList>
    </citation>
    <scope>NUCLEOTIDE SEQUENCE [LARGE SCALE GENOMIC DNA]</scope>
</reference>
<accession>V5Q7U7</accession>